<feature type="transmembrane region" description="Helical" evidence="9">
    <location>
        <begin position="84"/>
        <end position="101"/>
    </location>
</feature>
<name>J0WZS6_9BIFI</name>
<organism evidence="11 12">
    <name type="scientific">Scardovia wiggsiae F0424</name>
    <dbReference type="NCBI Taxonomy" id="857290"/>
    <lineage>
        <taxon>Bacteria</taxon>
        <taxon>Bacillati</taxon>
        <taxon>Actinomycetota</taxon>
        <taxon>Actinomycetes</taxon>
        <taxon>Bifidobacteriales</taxon>
        <taxon>Bifidobacteriaceae</taxon>
        <taxon>Scardovia</taxon>
    </lineage>
</organism>
<dbReference type="PROSITE" id="PS00218">
    <property type="entry name" value="AMINO_ACID_PERMEASE_1"/>
    <property type="match status" value="1"/>
</dbReference>
<dbReference type="eggNOG" id="COG0833">
    <property type="taxonomic scope" value="Bacteria"/>
</dbReference>
<evidence type="ECO:0000256" key="5">
    <source>
        <dbReference type="ARBA" id="ARBA00022970"/>
    </source>
</evidence>
<evidence type="ECO:0000256" key="7">
    <source>
        <dbReference type="ARBA" id="ARBA00023136"/>
    </source>
</evidence>
<feature type="domain" description="Amino acid permease/ SLC12A" evidence="10">
    <location>
        <begin position="56"/>
        <end position="505"/>
    </location>
</feature>
<dbReference type="GO" id="GO:0016020">
    <property type="term" value="C:membrane"/>
    <property type="evidence" value="ECO:0007669"/>
    <property type="project" value="UniProtKB-SubCell"/>
</dbReference>
<feature type="transmembrane region" description="Helical" evidence="9">
    <location>
        <begin position="367"/>
        <end position="391"/>
    </location>
</feature>
<evidence type="ECO:0000313" key="12">
    <source>
        <dbReference type="Proteomes" id="UP000006415"/>
    </source>
</evidence>
<protein>
    <recommendedName>
        <fullName evidence="10">Amino acid permease/ SLC12A domain-containing protein</fullName>
    </recommendedName>
</protein>
<keyword evidence="3" id="KW-0813">Transport</keyword>
<evidence type="ECO:0000256" key="2">
    <source>
        <dbReference type="ARBA" id="ARBA00008583"/>
    </source>
</evidence>
<feature type="transmembrane region" description="Helical" evidence="9">
    <location>
        <begin position="166"/>
        <end position="184"/>
    </location>
</feature>
<evidence type="ECO:0000256" key="6">
    <source>
        <dbReference type="ARBA" id="ARBA00022989"/>
    </source>
</evidence>
<dbReference type="Pfam" id="PF00324">
    <property type="entry name" value="AA_permease"/>
    <property type="match status" value="1"/>
</dbReference>
<dbReference type="InterPro" id="IPR004840">
    <property type="entry name" value="Amino_acid_permease_CS"/>
</dbReference>
<keyword evidence="6 9" id="KW-1133">Transmembrane helix</keyword>
<dbReference type="PIRSF" id="PIRSF006060">
    <property type="entry name" value="AA_transporter"/>
    <property type="match status" value="1"/>
</dbReference>
<comment type="similarity">
    <text evidence="2">Belongs to the amino acid-polyamine-organocation (APC) superfamily. Amino acid transporter (AAT) (TC 2.A.3.1) family.</text>
</comment>
<dbReference type="PANTHER" id="PTHR43341">
    <property type="entry name" value="AMINO ACID PERMEASE"/>
    <property type="match status" value="1"/>
</dbReference>
<evidence type="ECO:0000256" key="9">
    <source>
        <dbReference type="SAM" id="Phobius"/>
    </source>
</evidence>
<feature type="transmembrane region" description="Helical" evidence="9">
    <location>
        <begin position="478"/>
        <end position="498"/>
    </location>
</feature>
<dbReference type="PANTHER" id="PTHR43341:SF1">
    <property type="entry name" value="GENERAL AMINO-ACID PERMEASE GAP1"/>
    <property type="match status" value="1"/>
</dbReference>
<dbReference type="Proteomes" id="UP000006415">
    <property type="component" value="Unassembled WGS sequence"/>
</dbReference>
<feature type="region of interest" description="Disordered" evidence="8">
    <location>
        <begin position="1"/>
        <end position="47"/>
    </location>
</feature>
<feature type="transmembrane region" description="Helical" evidence="9">
    <location>
        <begin position="59"/>
        <end position="78"/>
    </location>
</feature>
<feature type="transmembrane region" description="Helical" evidence="9">
    <location>
        <begin position="403"/>
        <end position="429"/>
    </location>
</feature>
<proteinExistence type="inferred from homology"/>
<evidence type="ECO:0000256" key="4">
    <source>
        <dbReference type="ARBA" id="ARBA00022692"/>
    </source>
</evidence>
<dbReference type="RefSeq" id="WP_007148174.1">
    <property type="nucleotide sequence ID" value="NZ_AKCI01000001.1"/>
</dbReference>
<accession>J0WZS6</accession>
<feature type="transmembrane region" description="Helical" evidence="9">
    <location>
        <begin position="321"/>
        <end position="346"/>
    </location>
</feature>
<evidence type="ECO:0000256" key="8">
    <source>
        <dbReference type="SAM" id="MobiDB-lite"/>
    </source>
</evidence>
<dbReference type="EMBL" id="AGZS01000006">
    <property type="protein sequence ID" value="EJD64616.1"/>
    <property type="molecule type" value="Genomic_DNA"/>
</dbReference>
<dbReference type="InterPro" id="IPR004841">
    <property type="entry name" value="AA-permease/SLC12A_dom"/>
</dbReference>
<gene>
    <name evidence="11" type="ORF">HMPREF9156_01111</name>
</gene>
<reference evidence="11 12" key="1">
    <citation type="submission" date="2012-01" db="EMBL/GenBank/DDBJ databases">
        <title>The Genome Sequence of Scardovia wiggsiae F0424.</title>
        <authorList>
            <consortium name="The Broad Institute Genome Sequencing Platform"/>
            <person name="Earl A."/>
            <person name="Ward D."/>
            <person name="Feldgarden M."/>
            <person name="Gevers D."/>
            <person name="Izard J."/>
            <person name="Ganesan A."/>
            <person name="Baranova O.V."/>
            <person name="Blanton J.M."/>
            <person name="Tanner A.C."/>
            <person name="Mathney J."/>
            <person name="Dewhirst F.E."/>
            <person name="Young S.K."/>
            <person name="Zeng Q."/>
            <person name="Gargeya S."/>
            <person name="Fitzgerald M."/>
            <person name="Haas B."/>
            <person name="Abouelleil A."/>
            <person name="Alvarado L."/>
            <person name="Arachchi H.M."/>
            <person name="Berlin A."/>
            <person name="Chapman S.B."/>
            <person name="Gearin G."/>
            <person name="Goldberg J."/>
            <person name="Griggs A."/>
            <person name="Gujja S."/>
            <person name="Hansen M."/>
            <person name="Heiman D."/>
            <person name="Howarth C."/>
            <person name="Larimer J."/>
            <person name="Lui A."/>
            <person name="MacDonald P.J.P."/>
            <person name="McCowen C."/>
            <person name="Montmayeur A."/>
            <person name="Murphy C."/>
            <person name="Neiman D."/>
            <person name="Pearson M."/>
            <person name="Priest M."/>
            <person name="Roberts A."/>
            <person name="Saif S."/>
            <person name="Shea T."/>
            <person name="Sisk P."/>
            <person name="Stolte C."/>
            <person name="Sykes S."/>
            <person name="Wortman J."/>
            <person name="Nusbaum C."/>
            <person name="Birren B."/>
        </authorList>
    </citation>
    <scope>NUCLEOTIDE SEQUENCE [LARGE SCALE GENOMIC DNA]</scope>
    <source>
        <strain evidence="11 12">F0424</strain>
    </source>
</reference>
<evidence type="ECO:0000256" key="1">
    <source>
        <dbReference type="ARBA" id="ARBA00004141"/>
    </source>
</evidence>
<feature type="compositionally biased region" description="Polar residues" evidence="8">
    <location>
        <begin position="33"/>
        <end position="47"/>
    </location>
</feature>
<feature type="transmembrane region" description="Helical" evidence="9">
    <location>
        <begin position="279"/>
        <end position="301"/>
    </location>
</feature>
<evidence type="ECO:0000256" key="3">
    <source>
        <dbReference type="ARBA" id="ARBA00022448"/>
    </source>
</evidence>
<dbReference type="InterPro" id="IPR050524">
    <property type="entry name" value="APC_YAT"/>
</dbReference>
<keyword evidence="5" id="KW-0029">Amino-acid transport</keyword>
<keyword evidence="12" id="KW-1185">Reference proteome</keyword>
<dbReference type="HOGENOM" id="CLU_007946_12_1_11"/>
<keyword evidence="4 9" id="KW-0812">Transmembrane</keyword>
<comment type="subcellular location">
    <subcellularLocation>
        <location evidence="1">Membrane</location>
        <topology evidence="1">Multi-pass membrane protein</topology>
    </subcellularLocation>
</comment>
<evidence type="ECO:0000259" key="10">
    <source>
        <dbReference type="Pfam" id="PF00324"/>
    </source>
</evidence>
<comment type="caution">
    <text evidence="11">The sequence shown here is derived from an EMBL/GenBank/DDBJ whole genome shotgun (WGS) entry which is preliminary data.</text>
</comment>
<feature type="transmembrane region" description="Helical" evidence="9">
    <location>
        <begin position="449"/>
        <end position="466"/>
    </location>
</feature>
<dbReference type="Gene3D" id="1.20.1740.10">
    <property type="entry name" value="Amino acid/polyamine transporter I"/>
    <property type="match status" value="1"/>
</dbReference>
<feature type="transmembrane region" description="Helical" evidence="9">
    <location>
        <begin position="196"/>
        <end position="217"/>
    </location>
</feature>
<feature type="transmembrane region" description="Helical" evidence="9">
    <location>
        <begin position="237"/>
        <end position="258"/>
    </location>
</feature>
<keyword evidence="7 9" id="KW-0472">Membrane</keyword>
<dbReference type="AlphaFoldDB" id="J0WZS6"/>
<feature type="compositionally biased region" description="Polar residues" evidence="8">
    <location>
        <begin position="1"/>
        <end position="18"/>
    </location>
</feature>
<dbReference type="OrthoDB" id="5297508at2"/>
<sequence>MSNSGNQYQGKQNGSPSHTGHAAVKQPGIQAEAAQSSEPEQPRSGNTVKRALKTRHVSMIALGGSIGTGLFVASGASIHSAGPGGALAAYAAIGIMVYFLMTSLGEMATYMPVTGSFATYAGRFVDPALGFAMGWNYWFNWAITVAVDTTTSAIVLRYWFPSVPVWVFSLAVLAVIFLINVLAVQSFGETEYWMALIKVITVIIFLIVGTLTIAGIIGGKATFLSNFTYKEAPFVGGFPAVLGAFTVAGFSFQGTELIGITAGESATPEKSIPKAIKQVFWRILLFYILSIFVIACIIPYTSPSLLGSEATDIAMSPFTLVFQRAGLAAAAAVMNAVVLTSVISAANSGMYASTRMLYALAKEKHAPGIFGMVNFHGIPIPALLGTTFVAFLTFLTSIFGNNIYIFLVAASGLTGFIAWAGIAISHFRFRRAFIAQGHSLDEMKYHAKWFPFGPVLAFILCILVIVGQDLNSFRTLNWQAICVIYMSVPLFLILYLGYKIRNRTKVIPLKDIDLDSLSIQHDKTADIGGTAHTAAAHKVQKTGMS</sequence>
<evidence type="ECO:0000313" key="11">
    <source>
        <dbReference type="EMBL" id="EJD64616.1"/>
    </source>
</evidence>
<dbReference type="FunFam" id="1.20.1740.10:FF:000001">
    <property type="entry name" value="Amino acid permease"/>
    <property type="match status" value="1"/>
</dbReference>
<dbReference type="GO" id="GO:0015171">
    <property type="term" value="F:amino acid transmembrane transporter activity"/>
    <property type="evidence" value="ECO:0007669"/>
    <property type="project" value="TreeGrafter"/>
</dbReference>